<reference evidence="3" key="1">
    <citation type="submission" date="2015-10" db="EMBL/GenBank/DDBJ databases">
        <authorList>
            <person name="Regsiter A."/>
            <person name="william w."/>
        </authorList>
    </citation>
    <scope>NUCLEOTIDE SEQUENCE</scope>
    <source>
        <strain evidence="3">Montdore</strain>
    </source>
</reference>
<feature type="domain" description="AD" evidence="2">
    <location>
        <begin position="134"/>
        <end position="227"/>
    </location>
</feature>
<dbReference type="PANTHER" id="PTHR13542">
    <property type="entry name" value="LSM12 HOMOLOG"/>
    <property type="match status" value="1"/>
</dbReference>
<dbReference type="EMBL" id="LN891208">
    <property type="protein sequence ID" value="CUS07456.1"/>
    <property type="molecule type" value="Genomic_DNA"/>
</dbReference>
<dbReference type="Proteomes" id="UP001412239">
    <property type="component" value="Unassembled WGS sequence"/>
</dbReference>
<feature type="region of interest" description="Disordered" evidence="1">
    <location>
        <begin position="224"/>
        <end position="243"/>
    </location>
</feature>
<dbReference type="Pfam" id="PF09793">
    <property type="entry name" value="AD"/>
    <property type="match status" value="1"/>
</dbReference>
<evidence type="ECO:0000259" key="2">
    <source>
        <dbReference type="PROSITE" id="PS52001"/>
    </source>
</evidence>
<dbReference type="PROSITE" id="PS52001">
    <property type="entry name" value="AD"/>
    <property type="match status" value="1"/>
</dbReference>
<dbReference type="InterPro" id="IPR047574">
    <property type="entry name" value="AD"/>
</dbReference>
<protein>
    <recommendedName>
        <fullName evidence="2">AD domain-containing protein</fullName>
    </recommendedName>
</protein>
<dbReference type="AlphaFoldDB" id="A0A292PJ25"/>
<dbReference type="SMART" id="SM00995">
    <property type="entry name" value="AD"/>
    <property type="match status" value="1"/>
</dbReference>
<organism evidence="3 4">
    <name type="scientific">Tuber aestivum</name>
    <name type="common">summer truffle</name>
    <dbReference type="NCBI Taxonomy" id="59557"/>
    <lineage>
        <taxon>Eukaryota</taxon>
        <taxon>Fungi</taxon>
        <taxon>Dikarya</taxon>
        <taxon>Ascomycota</taxon>
        <taxon>Pezizomycotina</taxon>
        <taxon>Pezizomycetes</taxon>
        <taxon>Pezizales</taxon>
        <taxon>Tuberaceae</taxon>
        <taxon>Tuber</taxon>
    </lineage>
</organism>
<keyword evidence="4" id="KW-1185">Reference proteome</keyword>
<accession>A0A292PJ25</accession>
<name>A0A292PJ25_9PEZI</name>
<evidence type="ECO:0000313" key="4">
    <source>
        <dbReference type="Proteomes" id="UP001412239"/>
    </source>
</evidence>
<evidence type="ECO:0000256" key="1">
    <source>
        <dbReference type="SAM" id="MobiDB-lite"/>
    </source>
</evidence>
<evidence type="ECO:0000313" key="3">
    <source>
        <dbReference type="EMBL" id="CUS07456.1"/>
    </source>
</evidence>
<feature type="region of interest" description="Disordered" evidence="1">
    <location>
        <begin position="1"/>
        <end position="29"/>
    </location>
</feature>
<gene>
    <name evidence="3" type="ORF">GSTUAT00008473001</name>
</gene>
<dbReference type="InterPro" id="IPR019181">
    <property type="entry name" value="LSM12_ABD"/>
</dbReference>
<dbReference type="InterPro" id="IPR039683">
    <property type="entry name" value="Lsm12-like"/>
</dbReference>
<proteinExistence type="predicted"/>
<sequence>MDNRRQSAGGRSGGGGDRNNVSGNNANYTGGPGGNLAALDWVVGLRIRVVTIIDDTYEGTIYSYDPLTSTLALIQSPAHPPPTPVNENANVAQSYSPQDYRILKISFLKEVAVLSPPKQRSVAQPFTNAEPKIGTVDIAAVAARERDAARTEAERIASKGVGVTKEAQDIYDALSRTMKCRWQGKQIIVYNDVIIDEPYTVDRVRSKDQNALIHVKKVLEGERRKLETQRRAATPVSGERKGG</sequence>